<proteinExistence type="predicted"/>
<reference evidence="1" key="1">
    <citation type="submission" date="2021-07" db="EMBL/GenBank/DDBJ databases">
        <authorList>
            <person name="Branca A.L. A."/>
        </authorList>
    </citation>
    <scope>NUCLEOTIDE SEQUENCE</scope>
</reference>
<sequence>MAFEMFKSGLEDSGEFKLFKGLVDDEVTVEDAVQWVIGATMDRLEGYGPGGTIDKADAVTFMAILELVMRIDQAQYGPLVAFLKELKMYNAVDSTTGLVLKAQNGSWVWSHLPSLTTCARRILADFERNDDYLCDPNVDPEQQIRWAKMNIFLAKSTQAADVKYTSSSQVFISDGMDESHIGLCGLRQIFEEGIPTEQLTSGVGLLGVCYWFICAGDRLWENVLNGRQYNKYDGRPGDMFWDRNWRGFERERWDVWQKGLRDAQDACLPGQEDVKDLISRALSKMESLTNDSSCQ</sequence>
<name>A0A9W4J8M1_9EURO</name>
<keyword evidence="2" id="KW-1185">Reference proteome</keyword>
<gene>
    <name evidence="1" type="ORF">PSALAMII_LOCUS5277</name>
</gene>
<evidence type="ECO:0000313" key="1">
    <source>
        <dbReference type="EMBL" id="CAG8376368.1"/>
    </source>
</evidence>
<organism evidence="1 2">
    <name type="scientific">Penicillium salamii</name>
    <dbReference type="NCBI Taxonomy" id="1612424"/>
    <lineage>
        <taxon>Eukaryota</taxon>
        <taxon>Fungi</taxon>
        <taxon>Dikarya</taxon>
        <taxon>Ascomycota</taxon>
        <taxon>Pezizomycotina</taxon>
        <taxon>Eurotiomycetes</taxon>
        <taxon>Eurotiomycetidae</taxon>
        <taxon>Eurotiales</taxon>
        <taxon>Aspergillaceae</taxon>
        <taxon>Penicillium</taxon>
    </lineage>
</organism>
<dbReference type="PANTHER" id="PTHR38797">
    <property type="entry name" value="NUCLEAR PORE COMPLEX PROTEIN NUP85-RELATED"/>
    <property type="match status" value="1"/>
</dbReference>
<dbReference type="Proteomes" id="UP001152649">
    <property type="component" value="Unassembled WGS sequence"/>
</dbReference>
<protein>
    <submittedName>
        <fullName evidence="1">Uncharacterized protein</fullName>
    </submittedName>
</protein>
<dbReference type="PANTHER" id="PTHR38797:SF6">
    <property type="match status" value="1"/>
</dbReference>
<dbReference type="OrthoDB" id="3350591at2759"/>
<dbReference type="InterPro" id="IPR053204">
    <property type="entry name" value="Oxopyrrolidines_Biosynth-assoc"/>
</dbReference>
<accession>A0A9W4J8M1</accession>
<evidence type="ECO:0000313" key="2">
    <source>
        <dbReference type="Proteomes" id="UP001152649"/>
    </source>
</evidence>
<dbReference type="InterPro" id="IPR022085">
    <property type="entry name" value="OpdG"/>
</dbReference>
<dbReference type="Pfam" id="PF12311">
    <property type="entry name" value="DUF3632"/>
    <property type="match status" value="1"/>
</dbReference>
<dbReference type="EMBL" id="CAJVPG010000222">
    <property type="protein sequence ID" value="CAG8376368.1"/>
    <property type="molecule type" value="Genomic_DNA"/>
</dbReference>
<comment type="caution">
    <text evidence="1">The sequence shown here is derived from an EMBL/GenBank/DDBJ whole genome shotgun (WGS) entry which is preliminary data.</text>
</comment>
<dbReference type="AlphaFoldDB" id="A0A9W4J8M1"/>